<dbReference type="EMBL" id="JAPDOG010000061">
    <property type="protein sequence ID" value="MCW3784722.1"/>
    <property type="molecule type" value="Genomic_DNA"/>
</dbReference>
<dbReference type="SUPFAM" id="SSF53955">
    <property type="entry name" value="Lysozyme-like"/>
    <property type="match status" value="1"/>
</dbReference>
<keyword evidence="3" id="KW-1185">Reference proteome</keyword>
<evidence type="ECO:0000259" key="1">
    <source>
        <dbReference type="Pfam" id="PF04233"/>
    </source>
</evidence>
<evidence type="ECO:0000313" key="2">
    <source>
        <dbReference type="EMBL" id="MCW3784722.1"/>
    </source>
</evidence>
<proteinExistence type="predicted"/>
<dbReference type="PANTHER" id="PTHR34408:SF1">
    <property type="entry name" value="GLYCOSYL HYDROLASE FAMILY 19 DOMAIN-CONTAINING PROTEIN HI_1415"/>
    <property type="match status" value="1"/>
</dbReference>
<feature type="domain" description="Phage head morphogenesis" evidence="1">
    <location>
        <begin position="118"/>
        <end position="170"/>
    </location>
</feature>
<dbReference type="Pfam" id="PF04233">
    <property type="entry name" value="Phage_Mu_F"/>
    <property type="match status" value="1"/>
</dbReference>
<comment type="caution">
    <text evidence="2">The sequence shown here is derived from an EMBL/GenBank/DDBJ whole genome shotgun (WGS) entry which is preliminary data.</text>
</comment>
<name>A0ABT3JAJ6_9RHOB</name>
<accession>A0ABT3JAJ6</accession>
<dbReference type="InterPro" id="IPR006528">
    <property type="entry name" value="Phage_head_morphogenesis_dom"/>
</dbReference>
<dbReference type="InterPro" id="IPR052354">
    <property type="entry name" value="Cell_Wall_Dynamics_Protein"/>
</dbReference>
<dbReference type="Proteomes" id="UP001207582">
    <property type="component" value="Unassembled WGS sequence"/>
</dbReference>
<protein>
    <submittedName>
        <fullName evidence="2">Phage minor head protein</fullName>
    </submittedName>
</protein>
<dbReference type="InterPro" id="IPR023346">
    <property type="entry name" value="Lysozyme-like_dom_sf"/>
</dbReference>
<gene>
    <name evidence="2" type="ORF">OM960_24720</name>
</gene>
<dbReference type="PANTHER" id="PTHR34408">
    <property type="entry name" value="FAMILY PROTEIN, PUTATIVE-RELATED"/>
    <property type="match status" value="1"/>
</dbReference>
<reference evidence="2 3" key="1">
    <citation type="submission" date="2022-10" db="EMBL/GenBank/DDBJ databases">
        <title>Defluviimonas sp. CAU 1641 isolated from mud.</title>
        <authorList>
            <person name="Kim W."/>
        </authorList>
    </citation>
    <scope>NUCLEOTIDE SEQUENCE [LARGE SCALE GENOMIC DNA]</scope>
    <source>
        <strain evidence="2 3">CAU 1641</strain>
    </source>
</reference>
<dbReference type="RefSeq" id="WP_264773857.1">
    <property type="nucleotide sequence ID" value="NZ_JAPDOG010000061.1"/>
</dbReference>
<organism evidence="2 3">
    <name type="scientific">Defluviimonas salinarum</name>
    <dbReference type="NCBI Taxonomy" id="2992147"/>
    <lineage>
        <taxon>Bacteria</taxon>
        <taxon>Pseudomonadati</taxon>
        <taxon>Pseudomonadota</taxon>
        <taxon>Alphaproteobacteria</taxon>
        <taxon>Rhodobacterales</taxon>
        <taxon>Paracoccaceae</taxon>
        <taxon>Albidovulum</taxon>
    </lineage>
</organism>
<evidence type="ECO:0000313" key="3">
    <source>
        <dbReference type="Proteomes" id="UP001207582"/>
    </source>
</evidence>
<sequence length="424" mass="47445">MRHESKFAAWIRSGGNSVFVLPLGPVRAPEVKFSVVPDRLLDSIIDDALAAGVARLNGFLPEGVSIDITSVYLTAIRDQLHTSVAGRPNETGVPVNPNDRLINAILARYAEALNGHFQRDALQLETYICRSQDDARVRAAHAKNDDRVFAWANPPAGGHPGEAWNCRCAAEPIIDPQNIPEGAVCDIITGNRLSEVFPEAERVRLTQVAREIDLQIVTAQLNSPERLAHFFGQILQEVGQRMRLVESLDYRADRLGSFFSYFRRHPEEALLYGRTPEHPADQEAIANRAYADRNGNGNVESGDGWRFRGRGLKQVTGRANYRAFAEEHTLMFGEQIDFEAEPDLLGTPRYAVRSALWFWHANDLYSLADAGIDRAAADSITAIINRGTDSYGQRWENVRRLSETEIFANVCRFSVSRPRFEDTE</sequence>
<dbReference type="Gene3D" id="1.10.530.10">
    <property type="match status" value="1"/>
</dbReference>